<reference evidence="1 2" key="1">
    <citation type="submission" date="2018-06" db="EMBL/GenBank/DDBJ databases">
        <title>Genomic Encyclopedia of Archaeal and Bacterial Type Strains, Phase II (KMG-II): from individual species to whole genera.</title>
        <authorList>
            <person name="Goeker M."/>
        </authorList>
    </citation>
    <scope>NUCLEOTIDE SEQUENCE [LARGE SCALE GENOMIC DNA]</scope>
    <source>
        <strain evidence="1 2">DSM 6779</strain>
    </source>
</reference>
<organism evidence="1 2">
    <name type="scientific">Breznakibacter xylanolyticus</name>
    <dbReference type="NCBI Taxonomy" id="990"/>
    <lineage>
        <taxon>Bacteria</taxon>
        <taxon>Pseudomonadati</taxon>
        <taxon>Bacteroidota</taxon>
        <taxon>Bacteroidia</taxon>
        <taxon>Marinilabiliales</taxon>
        <taxon>Marinilabiliaceae</taxon>
        <taxon>Breznakibacter</taxon>
    </lineage>
</organism>
<evidence type="ECO:0000313" key="1">
    <source>
        <dbReference type="EMBL" id="PZX19226.1"/>
    </source>
</evidence>
<sequence length="267" mass="29732">MRAYLKGITVSGTALLMVLGTSCNCNRQKSADEKKVIENKVKDVVYPLPTSYEVTEMLNRIGAAYILTLSNPASNATKYMTEKSQALNLGVYGADLSYASTYRQKQETLDYMTASKRLIEELNIAAAIDPDIIDKVEQNADNKDALVKLITDSFYNTYAYLQNNDRAGVSSIVMAGSWIEALYIATHISEDTYNNKEMVKIVMDQRATLKDLMDIMTKDAASTDVQDVLTDLTPIRTVFDSIEGGITEEQFNSIRDLVRTLRSKIVA</sequence>
<dbReference type="EMBL" id="QKZK01000005">
    <property type="protein sequence ID" value="PZX19226.1"/>
    <property type="molecule type" value="Genomic_DNA"/>
</dbReference>
<comment type="caution">
    <text evidence="1">The sequence shown here is derived from an EMBL/GenBank/DDBJ whole genome shotgun (WGS) entry which is preliminary data.</text>
</comment>
<proteinExistence type="predicted"/>
<dbReference type="OrthoDB" id="1116284at2"/>
<protein>
    <recommendedName>
        <fullName evidence="3">Lipoprotein</fullName>
    </recommendedName>
</protein>
<dbReference type="RefSeq" id="WP_111444605.1">
    <property type="nucleotide sequence ID" value="NZ_QKZK01000005.1"/>
</dbReference>
<gene>
    <name evidence="1" type="ORF">LX69_00893</name>
</gene>
<evidence type="ECO:0000313" key="2">
    <source>
        <dbReference type="Proteomes" id="UP000249239"/>
    </source>
</evidence>
<name>A0A2W7P1C4_9BACT</name>
<dbReference type="AlphaFoldDB" id="A0A2W7P1C4"/>
<dbReference type="PROSITE" id="PS51257">
    <property type="entry name" value="PROKAR_LIPOPROTEIN"/>
    <property type="match status" value="1"/>
</dbReference>
<dbReference type="Proteomes" id="UP000249239">
    <property type="component" value="Unassembled WGS sequence"/>
</dbReference>
<evidence type="ECO:0008006" key="3">
    <source>
        <dbReference type="Google" id="ProtNLM"/>
    </source>
</evidence>
<accession>A0A2W7P1C4</accession>
<keyword evidence="2" id="KW-1185">Reference proteome</keyword>